<keyword evidence="2" id="KW-0732">Signal</keyword>
<feature type="chain" id="PRO_5038536429" description="M23ase beta-sheet core domain-containing protein" evidence="2">
    <location>
        <begin position="22"/>
        <end position="277"/>
    </location>
</feature>
<feature type="region of interest" description="Disordered" evidence="1">
    <location>
        <begin position="242"/>
        <end position="277"/>
    </location>
</feature>
<evidence type="ECO:0000313" key="4">
    <source>
        <dbReference type="EMBL" id="GIH71120.1"/>
    </source>
</evidence>
<evidence type="ECO:0000313" key="5">
    <source>
        <dbReference type="Proteomes" id="UP000610966"/>
    </source>
</evidence>
<dbReference type="PROSITE" id="PS51257">
    <property type="entry name" value="PROKAR_LIPOPROTEIN"/>
    <property type="match status" value="1"/>
</dbReference>
<sequence>MRSGRTAALVALAGAACLAAACGAPTGVAGVSTLPPASPAADAAIAMAAADTSPRVEAPVRIPPPELSRFTYTFPVKGCEVTYSRKLLVLPKTTIWADRGCAFVSPVDGVVREVNASNRWAPSTDHGWEREGRFVSVIGDDGVVYLGGHLESVEPGLAPGARVKAGQRLGAVGNSGNARDMATNLYFAISWPTPPQYWWIRRGMVEPWRYLDAWDDGNRTLSPRREALTLRKRLGEFPACTQLCASKPGSPPKTERKPKPPRKHRSKEPEVVVVTPN</sequence>
<keyword evidence="5" id="KW-1185">Reference proteome</keyword>
<accession>A0A8J3W0G1</accession>
<comment type="caution">
    <text evidence="4">The sequence shown here is derived from an EMBL/GenBank/DDBJ whole genome shotgun (WGS) entry which is preliminary data.</text>
</comment>
<evidence type="ECO:0000256" key="1">
    <source>
        <dbReference type="SAM" id="MobiDB-lite"/>
    </source>
</evidence>
<proteinExistence type="predicted"/>
<dbReference type="CDD" id="cd12797">
    <property type="entry name" value="M23_peptidase"/>
    <property type="match status" value="1"/>
</dbReference>
<dbReference type="Pfam" id="PF01551">
    <property type="entry name" value="Peptidase_M23"/>
    <property type="match status" value="1"/>
</dbReference>
<dbReference type="SUPFAM" id="SSF51261">
    <property type="entry name" value="Duplicated hybrid motif"/>
    <property type="match status" value="1"/>
</dbReference>
<dbReference type="Gene3D" id="2.70.70.10">
    <property type="entry name" value="Glucose Permease (Domain IIA)"/>
    <property type="match status" value="1"/>
</dbReference>
<feature type="domain" description="M23ase beta-sheet core" evidence="3">
    <location>
        <begin position="98"/>
        <end position="190"/>
    </location>
</feature>
<dbReference type="AlphaFoldDB" id="A0A8J3W0G1"/>
<dbReference type="Proteomes" id="UP000610966">
    <property type="component" value="Unassembled WGS sequence"/>
</dbReference>
<organism evidence="4 5">
    <name type="scientific">Sphaerimonospora thailandensis</name>
    <dbReference type="NCBI Taxonomy" id="795644"/>
    <lineage>
        <taxon>Bacteria</taxon>
        <taxon>Bacillati</taxon>
        <taxon>Actinomycetota</taxon>
        <taxon>Actinomycetes</taxon>
        <taxon>Streptosporangiales</taxon>
        <taxon>Streptosporangiaceae</taxon>
        <taxon>Sphaerimonospora</taxon>
    </lineage>
</organism>
<name>A0A8J3W0G1_9ACTN</name>
<reference evidence="4" key="1">
    <citation type="submission" date="2021-01" db="EMBL/GenBank/DDBJ databases">
        <title>Whole genome shotgun sequence of Sphaerimonospora thailandensis NBRC 107569.</title>
        <authorList>
            <person name="Komaki H."/>
            <person name="Tamura T."/>
        </authorList>
    </citation>
    <scope>NUCLEOTIDE SEQUENCE</scope>
    <source>
        <strain evidence="4">NBRC 107569</strain>
    </source>
</reference>
<dbReference type="RefSeq" id="WP_204016863.1">
    <property type="nucleotide sequence ID" value="NZ_BOOG01000030.1"/>
</dbReference>
<protein>
    <recommendedName>
        <fullName evidence="3">M23ase beta-sheet core domain-containing protein</fullName>
    </recommendedName>
</protein>
<dbReference type="InterPro" id="IPR011055">
    <property type="entry name" value="Dup_hybrid_motif"/>
</dbReference>
<evidence type="ECO:0000256" key="2">
    <source>
        <dbReference type="SAM" id="SignalP"/>
    </source>
</evidence>
<feature type="signal peptide" evidence="2">
    <location>
        <begin position="1"/>
        <end position="21"/>
    </location>
</feature>
<dbReference type="EMBL" id="BOOG01000030">
    <property type="protein sequence ID" value="GIH71120.1"/>
    <property type="molecule type" value="Genomic_DNA"/>
</dbReference>
<gene>
    <name evidence="4" type="ORF">Mth01_33730</name>
</gene>
<dbReference type="InterPro" id="IPR016047">
    <property type="entry name" value="M23ase_b-sheet_dom"/>
</dbReference>
<evidence type="ECO:0000259" key="3">
    <source>
        <dbReference type="Pfam" id="PF01551"/>
    </source>
</evidence>